<evidence type="ECO:0000256" key="2">
    <source>
        <dbReference type="PROSITE-ProRule" id="PRU00176"/>
    </source>
</evidence>
<evidence type="ECO:0000259" key="3">
    <source>
        <dbReference type="PROSITE" id="PS50102"/>
    </source>
</evidence>
<organism evidence="4 5">
    <name type="scientific">Stephania yunnanensis</name>
    <dbReference type="NCBI Taxonomy" id="152371"/>
    <lineage>
        <taxon>Eukaryota</taxon>
        <taxon>Viridiplantae</taxon>
        <taxon>Streptophyta</taxon>
        <taxon>Embryophyta</taxon>
        <taxon>Tracheophyta</taxon>
        <taxon>Spermatophyta</taxon>
        <taxon>Magnoliopsida</taxon>
        <taxon>Ranunculales</taxon>
        <taxon>Menispermaceae</taxon>
        <taxon>Menispermoideae</taxon>
        <taxon>Cissampelideae</taxon>
        <taxon>Stephania</taxon>
    </lineage>
</organism>
<gene>
    <name evidence="4" type="ORF">Syun_001766</name>
</gene>
<dbReference type="InterPro" id="IPR000504">
    <property type="entry name" value="RRM_dom"/>
</dbReference>
<evidence type="ECO:0000256" key="1">
    <source>
        <dbReference type="ARBA" id="ARBA00022884"/>
    </source>
</evidence>
<dbReference type="InterPro" id="IPR035979">
    <property type="entry name" value="RBD_domain_sf"/>
</dbReference>
<comment type="caution">
    <text evidence="4">The sequence shown here is derived from an EMBL/GenBank/DDBJ whole genome shotgun (WGS) entry which is preliminary data.</text>
</comment>
<name>A0AAP0LEI0_9MAGN</name>
<evidence type="ECO:0000313" key="4">
    <source>
        <dbReference type="EMBL" id="KAK9169626.1"/>
    </source>
</evidence>
<dbReference type="SUPFAM" id="SSF54928">
    <property type="entry name" value="RNA-binding domain, RBD"/>
    <property type="match status" value="1"/>
</dbReference>
<dbReference type="GO" id="GO:0003723">
    <property type="term" value="F:RNA binding"/>
    <property type="evidence" value="ECO:0007669"/>
    <property type="project" value="UniProtKB-UniRule"/>
</dbReference>
<dbReference type="AlphaFoldDB" id="A0AAP0LEI0"/>
<dbReference type="Pfam" id="PF00076">
    <property type="entry name" value="RRM_1"/>
    <property type="match status" value="1"/>
</dbReference>
<proteinExistence type="predicted"/>
<protein>
    <recommendedName>
        <fullName evidence="3">RRM domain-containing protein</fullName>
    </recommendedName>
</protein>
<keyword evidence="1 2" id="KW-0694">RNA-binding</keyword>
<keyword evidence="5" id="KW-1185">Reference proteome</keyword>
<dbReference type="Proteomes" id="UP001420932">
    <property type="component" value="Unassembled WGS sequence"/>
</dbReference>
<dbReference type="PANTHER" id="PTHR11176">
    <property type="entry name" value="BOULE-RELATED"/>
    <property type="match status" value="1"/>
</dbReference>
<sequence>MRRYFKQFGDVLEAVIITYKTTGRSKGYGFVTFRYPESTNRACADPDFWQNGFERKGGSVGFLDQLLY</sequence>
<accession>A0AAP0LEI0</accession>
<dbReference type="EMBL" id="JBBNAF010000001">
    <property type="protein sequence ID" value="KAK9169626.1"/>
    <property type="molecule type" value="Genomic_DNA"/>
</dbReference>
<evidence type="ECO:0000313" key="5">
    <source>
        <dbReference type="Proteomes" id="UP001420932"/>
    </source>
</evidence>
<dbReference type="InterPro" id="IPR012677">
    <property type="entry name" value="Nucleotide-bd_a/b_plait_sf"/>
</dbReference>
<dbReference type="Gene3D" id="3.30.70.330">
    <property type="match status" value="1"/>
</dbReference>
<dbReference type="PROSITE" id="PS50102">
    <property type="entry name" value="RRM"/>
    <property type="match status" value="1"/>
</dbReference>
<reference evidence="4 5" key="1">
    <citation type="submission" date="2024-01" db="EMBL/GenBank/DDBJ databases">
        <title>Genome assemblies of Stephania.</title>
        <authorList>
            <person name="Yang L."/>
        </authorList>
    </citation>
    <scope>NUCLEOTIDE SEQUENCE [LARGE SCALE GENOMIC DNA]</scope>
    <source>
        <strain evidence="4">YNDBR</strain>
        <tissue evidence="4">Leaf</tissue>
    </source>
</reference>
<dbReference type="PANTHER" id="PTHR11176:SF57">
    <property type="entry name" value="PROTEIN BOULE"/>
    <property type="match status" value="1"/>
</dbReference>
<feature type="domain" description="RRM" evidence="3">
    <location>
        <begin position="1"/>
        <end position="68"/>
    </location>
</feature>